<protein>
    <recommendedName>
        <fullName evidence="2">S-layer protein C-terminal domain-containing protein</fullName>
    </recommendedName>
</protein>
<proteinExistence type="predicted"/>
<dbReference type="RefSeq" id="WP_102195134.1">
    <property type="nucleotide sequence ID" value="NZ_NIPR01000003.1"/>
</dbReference>
<feature type="region of interest" description="Disordered" evidence="1">
    <location>
        <begin position="447"/>
        <end position="468"/>
    </location>
</feature>
<evidence type="ECO:0000256" key="1">
    <source>
        <dbReference type="SAM" id="MobiDB-lite"/>
    </source>
</evidence>
<evidence type="ECO:0000313" key="3">
    <source>
        <dbReference type="EMBL" id="PMD73452.1"/>
    </source>
</evidence>
<keyword evidence="4" id="KW-1185">Reference proteome</keyword>
<sequence>MRIKNKITIIGISLFSAVILTNLQNQEVKADTTDTTTVPTDSKSDNSTSSDSSLAEDTSNNIDTTNTTNDTTVAMDTSDSTDTTTNSTEDSTNTTSTDNTDTTTNSTDDSTNTASTDSINTTNDTGSADTSETGTETTSTNSTDNDGTENTVANSTTDTSTTDSQTITSIPITFKTTSNVIKTVYLSSDTPSSLTGTYTEGQTLTATDLPESLLNIPGYTFSSISNSTISLDSNGNVNPITLTYVINNNSSYTLTYIDEDTGEPVGVHSATDGTLGNTVAYTEELLTDAETNDGYDKADYYVDYISPNNRLTEYNGNFTVYLKKLTDSTYNFTINQTNSSGDTLIPQTTLTFTGTKDLYSTISMDSSQLDVADLEVDWDKSTVSAGAVTNSLSIYVTHFGLDDTSTIVDLINKLGLSTYYENINGSEYRNYTFNVVYKTYQNTLSYQTSDGTEVGTGTAEDGLDKTISTETITSQLPNGYELADSDTIYKISDSSDPIMILVQKETTSGGSSGSGSGSDDDDDDSSTGTDVDTGDDNSETDSGSENSDIFQIDDTVSTYPDAGDVELYDDEGNTITQTLQENTDWKTDEKKVFNGELYYRVATNTWVKASSVYLYYTNPVDVRTYFDSSKSLISTDGQKITRKLSAGSDWFSDRYAYFNGVKYYRVALNEWVKASDVYEYESSQSVVTPNSSISIYDDTGNIISKTIDNYSYKADKIATINGVKMYRVATNEWIAVFETN</sequence>
<dbReference type="EMBL" id="NIPR01000003">
    <property type="protein sequence ID" value="PMD73452.1"/>
    <property type="molecule type" value="Genomic_DNA"/>
</dbReference>
<dbReference type="OrthoDB" id="2282684at2"/>
<accession>A0A2N7AX85</accession>
<reference evidence="3 4" key="1">
    <citation type="submission" date="2017-05" db="EMBL/GenBank/DDBJ databases">
        <title>Lactobacillus nurukis nov., sp. nov., isolated from nuruk.</title>
        <authorList>
            <person name="Kim S.-J."/>
        </authorList>
    </citation>
    <scope>NUCLEOTIDE SEQUENCE [LARGE SCALE GENOMIC DNA]</scope>
    <source>
        <strain evidence="3 4">SYF10-1a</strain>
    </source>
</reference>
<comment type="caution">
    <text evidence="3">The sequence shown here is derived from an EMBL/GenBank/DDBJ whole genome shotgun (WGS) entry which is preliminary data.</text>
</comment>
<organism evidence="3 4">
    <name type="scientific">Companilactobacillus nuruki</name>
    <dbReference type="NCBI Taxonomy" id="1993540"/>
    <lineage>
        <taxon>Bacteria</taxon>
        <taxon>Bacillati</taxon>
        <taxon>Bacillota</taxon>
        <taxon>Bacilli</taxon>
        <taxon>Lactobacillales</taxon>
        <taxon>Lactobacillaceae</taxon>
        <taxon>Companilactobacillus</taxon>
    </lineage>
</organism>
<dbReference type="Proteomes" id="UP000235649">
    <property type="component" value="Unassembled WGS sequence"/>
</dbReference>
<feature type="region of interest" description="Disordered" evidence="1">
    <location>
        <begin position="506"/>
        <end position="554"/>
    </location>
</feature>
<feature type="domain" description="S-layer protein C-terminal" evidence="2">
    <location>
        <begin position="567"/>
        <end position="610"/>
    </location>
</feature>
<feature type="compositionally biased region" description="Polar residues" evidence="1">
    <location>
        <begin position="540"/>
        <end position="554"/>
    </location>
</feature>
<feature type="compositionally biased region" description="Low complexity" evidence="1">
    <location>
        <begin position="33"/>
        <end position="165"/>
    </location>
</feature>
<feature type="region of interest" description="Disordered" evidence="1">
    <location>
        <begin position="29"/>
        <end position="165"/>
    </location>
</feature>
<dbReference type="AlphaFoldDB" id="A0A2N7AX85"/>
<evidence type="ECO:0000313" key="4">
    <source>
        <dbReference type="Proteomes" id="UP000235649"/>
    </source>
</evidence>
<name>A0A2N7AX85_9LACO</name>
<evidence type="ECO:0000259" key="2">
    <source>
        <dbReference type="Pfam" id="PF03217"/>
    </source>
</evidence>
<dbReference type="Pfam" id="PF03217">
    <property type="entry name" value="SlpA"/>
    <property type="match status" value="1"/>
</dbReference>
<gene>
    <name evidence="3" type="ORF">CBP76_01355</name>
</gene>
<dbReference type="InterPro" id="IPR024968">
    <property type="entry name" value="SlpA_C_lactobacillus"/>
</dbReference>